<dbReference type="EMBL" id="LXQA011429847">
    <property type="protein sequence ID" value="MCI96982.1"/>
    <property type="molecule type" value="Genomic_DNA"/>
</dbReference>
<comment type="caution">
    <text evidence="1">The sequence shown here is derived from an EMBL/GenBank/DDBJ whole genome shotgun (WGS) entry which is preliminary data.</text>
</comment>
<evidence type="ECO:0000313" key="2">
    <source>
        <dbReference type="Proteomes" id="UP000265520"/>
    </source>
</evidence>
<evidence type="ECO:0000313" key="1">
    <source>
        <dbReference type="EMBL" id="MCI96982.1"/>
    </source>
</evidence>
<sequence>AGWFLVPALRAGLAC</sequence>
<name>A0A392WB75_9FABA</name>
<protein>
    <submittedName>
        <fullName evidence="1">Uncharacterized protein</fullName>
    </submittedName>
</protein>
<feature type="non-terminal residue" evidence="1">
    <location>
        <position position="1"/>
    </location>
</feature>
<keyword evidence="2" id="KW-1185">Reference proteome</keyword>
<reference evidence="1 2" key="1">
    <citation type="journal article" date="2018" name="Front. Plant Sci.">
        <title>Red Clover (Trifolium pratense) and Zigzag Clover (T. medium) - A Picture of Genomic Similarities and Differences.</title>
        <authorList>
            <person name="Dluhosova J."/>
            <person name="Istvanek J."/>
            <person name="Nedelnik J."/>
            <person name="Repkova J."/>
        </authorList>
    </citation>
    <scope>NUCLEOTIDE SEQUENCE [LARGE SCALE GENOMIC DNA]</scope>
    <source>
        <strain evidence="2">cv. 10/8</strain>
        <tissue evidence="1">Leaf</tissue>
    </source>
</reference>
<proteinExistence type="predicted"/>
<accession>A0A392WB75</accession>
<dbReference type="Proteomes" id="UP000265520">
    <property type="component" value="Unassembled WGS sequence"/>
</dbReference>
<organism evidence="1 2">
    <name type="scientific">Trifolium medium</name>
    <dbReference type="NCBI Taxonomy" id="97028"/>
    <lineage>
        <taxon>Eukaryota</taxon>
        <taxon>Viridiplantae</taxon>
        <taxon>Streptophyta</taxon>
        <taxon>Embryophyta</taxon>
        <taxon>Tracheophyta</taxon>
        <taxon>Spermatophyta</taxon>
        <taxon>Magnoliopsida</taxon>
        <taxon>eudicotyledons</taxon>
        <taxon>Gunneridae</taxon>
        <taxon>Pentapetalae</taxon>
        <taxon>rosids</taxon>
        <taxon>fabids</taxon>
        <taxon>Fabales</taxon>
        <taxon>Fabaceae</taxon>
        <taxon>Papilionoideae</taxon>
        <taxon>50 kb inversion clade</taxon>
        <taxon>NPAAA clade</taxon>
        <taxon>Hologalegina</taxon>
        <taxon>IRL clade</taxon>
        <taxon>Trifolieae</taxon>
        <taxon>Trifolium</taxon>
    </lineage>
</organism>